<dbReference type="AlphaFoldDB" id="A0A6G9Y7R2"/>
<evidence type="ECO:0000256" key="7">
    <source>
        <dbReference type="ARBA" id="ARBA00022840"/>
    </source>
</evidence>
<evidence type="ECO:0000256" key="9">
    <source>
        <dbReference type="HAMAP-Rule" id="MF_00344"/>
    </source>
</evidence>
<dbReference type="FunFam" id="3.40.50.620:FF:000001">
    <property type="entry name" value="GMP synthase [glutamine-hydrolyzing]"/>
    <property type="match status" value="1"/>
</dbReference>
<evidence type="ECO:0000256" key="4">
    <source>
        <dbReference type="ARBA" id="ARBA00022741"/>
    </source>
</evidence>
<keyword evidence="3 9" id="KW-0436">Ligase</keyword>
<keyword evidence="7 9" id="KW-0067">ATP-binding</keyword>
<evidence type="ECO:0000256" key="6">
    <source>
        <dbReference type="ARBA" id="ARBA00022755"/>
    </source>
</evidence>
<gene>
    <name evidence="9 12" type="primary">guaA</name>
    <name evidence="12" type="ORF">F5544_05975</name>
</gene>
<dbReference type="InterPro" id="IPR022955">
    <property type="entry name" value="GMP_synthase"/>
</dbReference>
<evidence type="ECO:0000256" key="10">
    <source>
        <dbReference type="PROSITE-ProRule" id="PRU00886"/>
    </source>
</evidence>
<feature type="active site" evidence="9">
    <location>
        <position position="172"/>
    </location>
</feature>
<dbReference type="GO" id="GO:0005829">
    <property type="term" value="C:cytosol"/>
    <property type="evidence" value="ECO:0007669"/>
    <property type="project" value="TreeGrafter"/>
</dbReference>
<keyword evidence="5 9" id="KW-0332">GMP biosynthesis</keyword>
<evidence type="ECO:0000256" key="2">
    <source>
        <dbReference type="ARBA" id="ARBA00005153"/>
    </source>
</evidence>
<dbReference type="PANTHER" id="PTHR11922:SF2">
    <property type="entry name" value="GMP SYNTHASE [GLUTAMINE-HYDROLYZING]"/>
    <property type="match status" value="1"/>
</dbReference>
<dbReference type="InterPro" id="IPR025777">
    <property type="entry name" value="GMPS_ATP_PPase_dom"/>
</dbReference>
<dbReference type="UniPathway" id="UPA00189">
    <property type="reaction ID" value="UER00296"/>
</dbReference>
<dbReference type="Gene3D" id="3.30.300.10">
    <property type="match status" value="1"/>
</dbReference>
<dbReference type="NCBIfam" id="TIGR00884">
    <property type="entry name" value="guaA_Cterm"/>
    <property type="match status" value="1"/>
</dbReference>
<dbReference type="NCBIfam" id="NF000848">
    <property type="entry name" value="PRK00074.1"/>
    <property type="match status" value="1"/>
</dbReference>
<dbReference type="PANTHER" id="PTHR11922">
    <property type="entry name" value="GMP SYNTHASE-RELATED"/>
    <property type="match status" value="1"/>
</dbReference>
<dbReference type="InterPro" id="IPR014729">
    <property type="entry name" value="Rossmann-like_a/b/a_fold"/>
</dbReference>
<dbReference type="CDD" id="cd01997">
    <property type="entry name" value="GMP_synthase_C"/>
    <property type="match status" value="1"/>
</dbReference>
<keyword evidence="4 9" id="KW-0547">Nucleotide-binding</keyword>
<feature type="active site" description="Nucleophile" evidence="9">
    <location>
        <position position="86"/>
    </location>
</feature>
<evidence type="ECO:0000313" key="13">
    <source>
        <dbReference type="Proteomes" id="UP000503540"/>
    </source>
</evidence>
<dbReference type="SUPFAM" id="SSF54810">
    <property type="entry name" value="GMP synthetase C-terminal dimerisation domain"/>
    <property type="match status" value="1"/>
</dbReference>
<evidence type="ECO:0000256" key="5">
    <source>
        <dbReference type="ARBA" id="ARBA00022749"/>
    </source>
</evidence>
<dbReference type="SUPFAM" id="SSF52402">
    <property type="entry name" value="Adenine nucleotide alpha hydrolases-like"/>
    <property type="match status" value="1"/>
</dbReference>
<dbReference type="GO" id="GO:0003921">
    <property type="term" value="F:GMP synthase activity"/>
    <property type="evidence" value="ECO:0007669"/>
    <property type="project" value="InterPro"/>
</dbReference>
<dbReference type="PRINTS" id="PR00096">
    <property type="entry name" value="GATASE"/>
</dbReference>
<dbReference type="EMBL" id="CP046172">
    <property type="protein sequence ID" value="QIS09106.1"/>
    <property type="molecule type" value="Genomic_DNA"/>
</dbReference>
<feature type="domain" description="GMPS ATP-PPase" evidence="11">
    <location>
        <begin position="199"/>
        <end position="399"/>
    </location>
</feature>
<feature type="active site" evidence="9">
    <location>
        <position position="174"/>
    </location>
</feature>
<dbReference type="InterPro" id="IPR022310">
    <property type="entry name" value="NAD/GMP_synthase"/>
</dbReference>
<dbReference type="NCBIfam" id="TIGR00888">
    <property type="entry name" value="guaA_Nterm"/>
    <property type="match status" value="1"/>
</dbReference>
<dbReference type="Gene3D" id="3.40.50.880">
    <property type="match status" value="1"/>
</dbReference>
<keyword evidence="13" id="KW-1185">Reference proteome</keyword>
<evidence type="ECO:0000259" key="11">
    <source>
        <dbReference type="PROSITE" id="PS51553"/>
    </source>
</evidence>
<keyword evidence="8 9" id="KW-0315">Glutamine amidotransferase</keyword>
<evidence type="ECO:0000256" key="1">
    <source>
        <dbReference type="ARBA" id="ARBA00002332"/>
    </source>
</evidence>
<keyword evidence="6 9" id="KW-0658">Purine biosynthesis</keyword>
<name>A0A6G9Y7R2_9NOCA</name>
<protein>
    <recommendedName>
        <fullName evidence="9">GMP synthase [glutamine-hydrolyzing]</fullName>
        <ecNumber evidence="9">6.3.5.2</ecNumber>
    </recommendedName>
    <alternativeName>
        <fullName evidence="9">GMP synthetase</fullName>
    </alternativeName>
    <alternativeName>
        <fullName evidence="9">Glutamine amidotransferase</fullName>
    </alternativeName>
</protein>
<dbReference type="FunFam" id="3.40.50.880:FF:000001">
    <property type="entry name" value="GMP synthase [glutamine-hydrolyzing]"/>
    <property type="match status" value="1"/>
</dbReference>
<dbReference type="KEGG" id="nah:F5544_05975"/>
<dbReference type="InterPro" id="IPR029062">
    <property type="entry name" value="Class_I_gatase-like"/>
</dbReference>
<comment type="catalytic activity">
    <reaction evidence="9">
        <text>XMP + L-glutamine + ATP + H2O = GMP + L-glutamate + AMP + diphosphate + 2 H(+)</text>
        <dbReference type="Rhea" id="RHEA:11680"/>
        <dbReference type="ChEBI" id="CHEBI:15377"/>
        <dbReference type="ChEBI" id="CHEBI:15378"/>
        <dbReference type="ChEBI" id="CHEBI:29985"/>
        <dbReference type="ChEBI" id="CHEBI:30616"/>
        <dbReference type="ChEBI" id="CHEBI:33019"/>
        <dbReference type="ChEBI" id="CHEBI:57464"/>
        <dbReference type="ChEBI" id="CHEBI:58115"/>
        <dbReference type="ChEBI" id="CHEBI:58359"/>
        <dbReference type="ChEBI" id="CHEBI:456215"/>
        <dbReference type="EC" id="6.3.5.2"/>
    </reaction>
</comment>
<comment type="subunit">
    <text evidence="9">Homodimer.</text>
</comment>
<dbReference type="HAMAP" id="MF_00344">
    <property type="entry name" value="GMP_synthase"/>
    <property type="match status" value="1"/>
</dbReference>
<dbReference type="SUPFAM" id="SSF52317">
    <property type="entry name" value="Class I glutamine amidotransferase-like"/>
    <property type="match status" value="1"/>
</dbReference>
<dbReference type="FunFam" id="3.30.300.10:FF:000002">
    <property type="entry name" value="GMP synthase [glutamine-hydrolyzing]"/>
    <property type="match status" value="1"/>
</dbReference>
<dbReference type="Gene3D" id="3.40.50.620">
    <property type="entry name" value="HUPs"/>
    <property type="match status" value="1"/>
</dbReference>
<evidence type="ECO:0000256" key="8">
    <source>
        <dbReference type="ARBA" id="ARBA00022962"/>
    </source>
</evidence>
<evidence type="ECO:0000313" key="12">
    <source>
        <dbReference type="EMBL" id="QIS09106.1"/>
    </source>
</evidence>
<accession>A0A6G9Y7R2</accession>
<evidence type="ECO:0000256" key="3">
    <source>
        <dbReference type="ARBA" id="ARBA00022598"/>
    </source>
</evidence>
<reference evidence="12 13" key="1">
    <citation type="journal article" date="2019" name="ACS Chem. Biol.">
        <title>Identification and Mobilization of a Cryptic Antibiotic Biosynthesis Gene Locus from a Human-Pathogenic Nocardia Isolate.</title>
        <authorList>
            <person name="Herisse M."/>
            <person name="Ishida K."/>
            <person name="Porter J.L."/>
            <person name="Howden B."/>
            <person name="Hertweck C."/>
            <person name="Stinear T.P."/>
            <person name="Pidot S.J."/>
        </authorList>
    </citation>
    <scope>NUCLEOTIDE SEQUENCE [LARGE SCALE GENOMIC DNA]</scope>
    <source>
        <strain evidence="12 13">AUSMDU00012717</strain>
    </source>
</reference>
<dbReference type="Proteomes" id="UP000503540">
    <property type="component" value="Chromosome"/>
</dbReference>
<dbReference type="PROSITE" id="PS51553">
    <property type="entry name" value="GMPS_ATP_PPASE"/>
    <property type="match status" value="1"/>
</dbReference>
<dbReference type="PROSITE" id="PS51273">
    <property type="entry name" value="GATASE_TYPE_1"/>
    <property type="match status" value="1"/>
</dbReference>
<dbReference type="InterPro" id="IPR004739">
    <property type="entry name" value="GMP_synth_GATase"/>
</dbReference>
<comment type="pathway">
    <text evidence="2 9">Purine metabolism; GMP biosynthesis; GMP from XMP (L-Gln route): step 1/1.</text>
</comment>
<dbReference type="Pfam" id="PF00117">
    <property type="entry name" value="GATase"/>
    <property type="match status" value="1"/>
</dbReference>
<proteinExistence type="inferred from homology"/>
<dbReference type="InterPro" id="IPR001674">
    <property type="entry name" value="GMP_synth_C"/>
</dbReference>
<feature type="binding site" evidence="10">
    <location>
        <begin position="226"/>
        <end position="232"/>
    </location>
    <ligand>
        <name>ATP</name>
        <dbReference type="ChEBI" id="CHEBI:30616"/>
    </ligand>
</feature>
<organism evidence="12 13">
    <name type="scientific">Nocardia arthritidis</name>
    <dbReference type="NCBI Taxonomy" id="228602"/>
    <lineage>
        <taxon>Bacteria</taxon>
        <taxon>Bacillati</taxon>
        <taxon>Actinomycetota</taxon>
        <taxon>Actinomycetes</taxon>
        <taxon>Mycobacteriales</taxon>
        <taxon>Nocardiaceae</taxon>
        <taxon>Nocardia</taxon>
    </lineage>
</organism>
<sequence>MPVAESQRPVLVVDFGAQYAQLIARRVRESSVYSEVIPHTTTVEEIARRQPLAVILSGGPSSVYADGAPQLDPRLFDIDVPVFGICYGFQAMAQALGGTVTHTGTREYGRTELSVDGGVLHGGLPTLQPVWMSHGDAVTDAPSGFEVTGTSAGAPVAAFEDRARKLAGVQYHPEVLHSPHGQQVLSRFLHEMAGIPATWTPANIAESLVARVREQIGTGHAICGLSGGVDSAVAAALVQRAIGDRLTCVFVDHGLLRAGEREQVQQDFVAATGAKLVTVDAVDKFLGELKGVTDPEEKRKIIGREFIRSFEDAVSGIVTEQGSDGAVPKVEFLVQGTLYPDVVESGGGSGTANIKSHHNVGGLPDDLEFELVEPLRLLFKDEVRAVGRELGLPEEIVARQPFPGPGLAIRIVGEVTADRLRTLRQADAIAREELTAAGLDRQIWQCPVVLLADVRSVGVQGDGRTYGHPVVLRPVSSEDAMTADWTRLPYDVLERISTRITNEVAEVNRVVLDVTSKPPGTIEWE</sequence>
<dbReference type="Pfam" id="PF00958">
    <property type="entry name" value="GMP_synt_C"/>
    <property type="match status" value="1"/>
</dbReference>
<dbReference type="Pfam" id="PF02540">
    <property type="entry name" value="NAD_synthase"/>
    <property type="match status" value="1"/>
</dbReference>
<dbReference type="PRINTS" id="PR00099">
    <property type="entry name" value="CPSGATASE"/>
</dbReference>
<dbReference type="EC" id="6.3.5.2" evidence="9"/>
<dbReference type="CDD" id="cd01742">
    <property type="entry name" value="GATase1_GMP_Synthase"/>
    <property type="match status" value="1"/>
</dbReference>
<dbReference type="InterPro" id="IPR017926">
    <property type="entry name" value="GATASE"/>
</dbReference>
<comment type="function">
    <text evidence="1 9">Catalyzes the synthesis of GMP from XMP.</text>
</comment>
<dbReference type="PRINTS" id="PR00097">
    <property type="entry name" value="ANTSNTHASEII"/>
</dbReference>
<dbReference type="GO" id="GO:0005524">
    <property type="term" value="F:ATP binding"/>
    <property type="evidence" value="ECO:0007669"/>
    <property type="project" value="UniProtKB-UniRule"/>
</dbReference>